<dbReference type="EMBL" id="LDZY01000002">
    <property type="protein sequence ID" value="KLU67575.1"/>
    <property type="molecule type" value="Genomic_DNA"/>
</dbReference>
<protein>
    <submittedName>
        <fullName evidence="1">Uncharacterized protein</fullName>
    </submittedName>
</protein>
<dbReference type="RefSeq" id="WP_207642575.1">
    <property type="nucleotide sequence ID" value="NZ_LDZY01000002.1"/>
</dbReference>
<accession>A0A0J1FVX9</accession>
<name>A0A0J1FVX9_9FIRM</name>
<evidence type="ECO:0000313" key="1">
    <source>
        <dbReference type="EMBL" id="KLU67575.1"/>
    </source>
</evidence>
<comment type="caution">
    <text evidence="1">The sequence shown here is derived from an EMBL/GenBank/DDBJ whole genome shotgun (WGS) entry which is preliminary data.</text>
</comment>
<gene>
    <name evidence="1" type="ORF">DEAC_c07900</name>
</gene>
<sequence length="148" mass="16814">MSTIVIGLCFFLVVALAIVFIKSRNGYKEIDEKYGKPYAAKVIKMIGGHPELKQGTMAISFHPMDAIAFNRKVFHLSQINSIKIISELPKLPNIKREANEKPALDEKFLCIVTKDGIDEHEIIFTASSDFELIANTLMRKWKRYNLKG</sequence>
<dbReference type="PATRIC" id="fig|476652.3.peg.809"/>
<evidence type="ECO:0000313" key="2">
    <source>
        <dbReference type="Proteomes" id="UP000036356"/>
    </source>
</evidence>
<keyword evidence="2" id="KW-1185">Reference proteome</keyword>
<dbReference type="Proteomes" id="UP000036356">
    <property type="component" value="Unassembled WGS sequence"/>
</dbReference>
<dbReference type="STRING" id="476652.DEAC_c07900"/>
<proteinExistence type="predicted"/>
<reference evidence="1 2" key="1">
    <citation type="submission" date="2015-06" db="EMBL/GenBank/DDBJ databases">
        <title>Draft genome of the moderately acidophilic sulfate reducer Candidatus Desulfosporosinus acididurans strain M1.</title>
        <authorList>
            <person name="Poehlein A."/>
            <person name="Petzsch P."/>
            <person name="Johnson B.D."/>
            <person name="Schloemann M."/>
            <person name="Daniel R."/>
            <person name="Muehling M."/>
        </authorList>
    </citation>
    <scope>NUCLEOTIDE SEQUENCE [LARGE SCALE GENOMIC DNA]</scope>
    <source>
        <strain evidence="1 2">M1</strain>
    </source>
</reference>
<dbReference type="AlphaFoldDB" id="A0A0J1FVX9"/>
<organism evidence="1 2">
    <name type="scientific">Desulfosporosinus acididurans</name>
    <dbReference type="NCBI Taxonomy" id="476652"/>
    <lineage>
        <taxon>Bacteria</taxon>
        <taxon>Bacillati</taxon>
        <taxon>Bacillota</taxon>
        <taxon>Clostridia</taxon>
        <taxon>Eubacteriales</taxon>
        <taxon>Desulfitobacteriaceae</taxon>
        <taxon>Desulfosporosinus</taxon>
    </lineage>
</organism>